<keyword evidence="2" id="KW-0732">Signal</keyword>
<feature type="signal peptide" evidence="2">
    <location>
        <begin position="1"/>
        <end position="26"/>
    </location>
</feature>
<protein>
    <recommendedName>
        <fullName evidence="5">Secreted protein</fullName>
    </recommendedName>
</protein>
<feature type="compositionally biased region" description="Low complexity" evidence="1">
    <location>
        <begin position="200"/>
        <end position="222"/>
    </location>
</feature>
<evidence type="ECO:0000256" key="2">
    <source>
        <dbReference type="SAM" id="SignalP"/>
    </source>
</evidence>
<evidence type="ECO:0000313" key="3">
    <source>
        <dbReference type="EMBL" id="RKT55601.1"/>
    </source>
</evidence>
<feature type="region of interest" description="Disordered" evidence="1">
    <location>
        <begin position="26"/>
        <end position="52"/>
    </location>
</feature>
<feature type="compositionally biased region" description="Pro residues" evidence="1">
    <location>
        <begin position="223"/>
        <end position="232"/>
    </location>
</feature>
<keyword evidence="4" id="KW-1185">Reference proteome</keyword>
<name>A0A495W1N6_9PSEU</name>
<dbReference type="AlphaFoldDB" id="A0A495W1N6"/>
<comment type="caution">
    <text evidence="3">The sequence shown here is derived from an EMBL/GenBank/DDBJ whole genome shotgun (WGS) entry which is preliminary data.</text>
</comment>
<feature type="region of interest" description="Disordered" evidence="1">
    <location>
        <begin position="191"/>
        <end position="241"/>
    </location>
</feature>
<evidence type="ECO:0008006" key="5">
    <source>
        <dbReference type="Google" id="ProtNLM"/>
    </source>
</evidence>
<feature type="chain" id="PRO_5019717931" description="Secreted protein" evidence="2">
    <location>
        <begin position="27"/>
        <end position="241"/>
    </location>
</feature>
<accession>A0A495W1N6</accession>
<evidence type="ECO:0000256" key="1">
    <source>
        <dbReference type="SAM" id="MobiDB-lite"/>
    </source>
</evidence>
<evidence type="ECO:0000313" key="4">
    <source>
        <dbReference type="Proteomes" id="UP000282084"/>
    </source>
</evidence>
<proteinExistence type="predicted"/>
<reference evidence="3 4" key="1">
    <citation type="submission" date="2018-10" db="EMBL/GenBank/DDBJ databases">
        <title>Sequencing the genomes of 1000 actinobacteria strains.</title>
        <authorList>
            <person name="Klenk H.-P."/>
        </authorList>
    </citation>
    <scope>NUCLEOTIDE SEQUENCE [LARGE SCALE GENOMIC DNA]</scope>
    <source>
        <strain evidence="3 4">DSM 43800</strain>
    </source>
</reference>
<dbReference type="EMBL" id="RBXO01000001">
    <property type="protein sequence ID" value="RKT55601.1"/>
    <property type="molecule type" value="Genomic_DNA"/>
</dbReference>
<dbReference type="Proteomes" id="UP000282084">
    <property type="component" value="Unassembled WGS sequence"/>
</dbReference>
<organism evidence="3 4">
    <name type="scientific">Saccharothrix australiensis</name>
    <dbReference type="NCBI Taxonomy" id="2072"/>
    <lineage>
        <taxon>Bacteria</taxon>
        <taxon>Bacillati</taxon>
        <taxon>Actinomycetota</taxon>
        <taxon>Actinomycetes</taxon>
        <taxon>Pseudonocardiales</taxon>
        <taxon>Pseudonocardiaceae</taxon>
        <taxon>Saccharothrix</taxon>
    </lineage>
</organism>
<sequence>MKLRRGVIIALALFGSLATMVTGASAQEAPSSRTPVGAAHSEGSLTDPSIKDAARAPEVLQSRVRTDEENCATAADGVHRACLDVTVPDKADLTTPPTEMSSQAIVAFPEYCSQNPYTGIWATRIGACEVTRLRYYTERIVDGVPTPTGEALMNVYPYAYASTSLPTWGHQIQVSAYQGWGDALNATVQGDATGSGSCVRRSSSFPPRRYSRSTPSKTASPPSTRPRPPPAPWAVASPRGT</sequence>
<gene>
    <name evidence="3" type="ORF">C8E97_4281</name>
</gene>